<evidence type="ECO:0000313" key="4">
    <source>
        <dbReference type="Proteomes" id="UP000273675"/>
    </source>
</evidence>
<dbReference type="Proteomes" id="UP000273675">
    <property type="component" value="Unassembled WGS sequence"/>
</dbReference>
<proteinExistence type="predicted"/>
<dbReference type="InterPro" id="IPR027843">
    <property type="entry name" value="DUF4440"/>
</dbReference>
<dbReference type="InterPro" id="IPR032710">
    <property type="entry name" value="NTF2-like_dom_sf"/>
</dbReference>
<comment type="caution">
    <text evidence="3">The sequence shown here is derived from an EMBL/GenBank/DDBJ whole genome shotgun (WGS) entry which is preliminary data.</text>
</comment>
<evidence type="ECO:0000259" key="2">
    <source>
        <dbReference type="Pfam" id="PF14534"/>
    </source>
</evidence>
<reference evidence="3 4" key="1">
    <citation type="submission" date="2018-10" db="EMBL/GenBank/DDBJ databases">
        <title>Genomic Encyclopedia of Type Strains, Phase IV (KMG-IV): sequencing the most valuable type-strain genomes for metagenomic binning, comparative biology and taxonomic classification.</title>
        <authorList>
            <person name="Goeker M."/>
        </authorList>
    </citation>
    <scope>NUCLEOTIDE SEQUENCE [LARGE SCALE GENOMIC DNA]</scope>
    <source>
        <strain evidence="3 4">DSM 4734</strain>
    </source>
</reference>
<dbReference type="OrthoDB" id="7631282at2"/>
<evidence type="ECO:0000256" key="1">
    <source>
        <dbReference type="SAM" id="SignalP"/>
    </source>
</evidence>
<name>A0A495D4B5_9PROT</name>
<accession>A0A495D4B5</accession>
<gene>
    <name evidence="3" type="ORF">C7435_2097</name>
</gene>
<feature type="chain" id="PRO_5019781769" evidence="1">
    <location>
        <begin position="27"/>
        <end position="178"/>
    </location>
</feature>
<dbReference type="RefSeq" id="WP_075190211.1">
    <property type="nucleotide sequence ID" value="NZ_RBIM01000004.1"/>
</dbReference>
<keyword evidence="1" id="KW-0732">Signal</keyword>
<organism evidence="3 4">
    <name type="scientific">Maricaulis maris</name>
    <dbReference type="NCBI Taxonomy" id="74318"/>
    <lineage>
        <taxon>Bacteria</taxon>
        <taxon>Pseudomonadati</taxon>
        <taxon>Pseudomonadota</taxon>
        <taxon>Alphaproteobacteria</taxon>
        <taxon>Maricaulales</taxon>
        <taxon>Maricaulaceae</taxon>
        <taxon>Maricaulis</taxon>
    </lineage>
</organism>
<dbReference type="AlphaFoldDB" id="A0A495D4B5"/>
<dbReference type="Gene3D" id="3.10.450.50">
    <property type="match status" value="1"/>
</dbReference>
<protein>
    <submittedName>
        <fullName evidence="3">Uncharacterized protein (TIGR02246 family)</fullName>
    </submittedName>
</protein>
<feature type="signal peptide" evidence="1">
    <location>
        <begin position="1"/>
        <end position="26"/>
    </location>
</feature>
<sequence length="178" mass="19236">MVHLLKPLPALTALLLITAMAGGAPAQERRDIPALTVHGEPAQAGDAAGIADFIDDYRAAWGMQDTETLMALHTADTEWINAYARIFQGREPLGEFLETRLFPGFDASVSQGEADNMTVISTRHIGNDGAVVHLYTDSDRGAAANPGEPLRRVHFHLVLERAGAGWQIAHTVIMDART</sequence>
<dbReference type="SUPFAM" id="SSF54427">
    <property type="entry name" value="NTF2-like"/>
    <property type="match status" value="1"/>
</dbReference>
<evidence type="ECO:0000313" key="3">
    <source>
        <dbReference type="EMBL" id="RKQ96763.1"/>
    </source>
</evidence>
<feature type="domain" description="DUF4440" evidence="2">
    <location>
        <begin position="51"/>
        <end position="168"/>
    </location>
</feature>
<dbReference type="Pfam" id="PF14534">
    <property type="entry name" value="DUF4440"/>
    <property type="match status" value="1"/>
</dbReference>
<dbReference type="EMBL" id="RBIM01000004">
    <property type="protein sequence ID" value="RKQ96763.1"/>
    <property type="molecule type" value="Genomic_DNA"/>
</dbReference>